<dbReference type="InterPro" id="IPR036772">
    <property type="entry name" value="SRCR-like_dom_sf"/>
</dbReference>
<dbReference type="EMBL" id="CACRXK020003056">
    <property type="protein sequence ID" value="CAB3997247.1"/>
    <property type="molecule type" value="Genomic_DNA"/>
</dbReference>
<evidence type="ECO:0000313" key="3">
    <source>
        <dbReference type="Proteomes" id="UP001152795"/>
    </source>
</evidence>
<dbReference type="InterPro" id="IPR008979">
    <property type="entry name" value="Galactose-bd-like_sf"/>
</dbReference>
<dbReference type="SUPFAM" id="SSF49785">
    <property type="entry name" value="Galactose-binding domain-like"/>
    <property type="match status" value="1"/>
</dbReference>
<dbReference type="InterPro" id="IPR043159">
    <property type="entry name" value="Lectin_gal-bd_sf"/>
</dbReference>
<dbReference type="Gene3D" id="2.60.120.260">
    <property type="entry name" value="Galactose-binding domain-like"/>
    <property type="match status" value="1"/>
</dbReference>
<dbReference type="InterPro" id="IPR000922">
    <property type="entry name" value="Lectin_gal-bd_dom"/>
</dbReference>
<sequence length="717" mass="81135">MSWLVYRWLLLYGLTLFVFKGCQSLFLRHTQSGKCIAAGSQISDGNKSRSYWAEMVNNCLNVSAQFRYLDTERLQNIKTGGTLASNTNTKKKMKFLNRLFIHYGKNKQGKKFQSSSAHHLKQTDAGSLFLYEVKFCVQPNRSYVDLKKDGCSNVKQNFTFGSVTQYGTKMKDVHCSPKQYMMVKRADYGDFNKTGFFNDENIGTTCSNLTNCQVKSHCDGKRSCELTMDNNLLPSDFCPDTSKEIYTEYTCVDNSSSTIITAEYCLETSKQIYTEYTCVDSDKPTIITAAPKIRLWRSYEGYIQIYDGSRWRFVKDKNWDKNRQKMLCQHLGFNKTDAKDIPGIGQFPSGSEIATGDLICYNTQVSGTSCCTHLVLSTTTSSVNISRVTCKVCDRPILKNVPTFPARFSADGWCASGSTPHLLIDLQKEYHITRVVVMGNRDQTKWSGSYLMTYSHNETYENSQKITGNKNGYQASTTHVDIFNVRFIKIQSSESQNFCLRIELCGEAQMPAPVQDIKIQPSFTSASVTWKLQTSASASSYITHLVIYLNGTEKKRIYRSTEIDIKGLTPYTWYKVEIVTQDGSSQSSNKTASEMFRTKKGSVTNYGTKMENFHCSPQQRIDIKKAVYGDFYKNGKFDGSARIDTKCSALTNCQVKSRCGGMKSCEFTVNENLLPSQYCPDTGKEIYTEYECVDTYSSTTITENLALLITIVQISLY</sequence>
<proteinExistence type="predicted"/>
<keyword evidence="1" id="KW-1015">Disulfide bond</keyword>
<dbReference type="InterPro" id="IPR036116">
    <property type="entry name" value="FN3_sf"/>
</dbReference>
<dbReference type="Pfam" id="PF02140">
    <property type="entry name" value="SUEL_Lectin"/>
    <property type="match status" value="2"/>
</dbReference>
<dbReference type="SUPFAM" id="SSF49265">
    <property type="entry name" value="Fibronectin type III"/>
    <property type="match status" value="1"/>
</dbReference>
<protein>
    <submittedName>
        <fullName evidence="2">Histone acetyltransferase KAT6A-like</fullName>
    </submittedName>
</protein>
<dbReference type="GO" id="GO:0016020">
    <property type="term" value="C:membrane"/>
    <property type="evidence" value="ECO:0007669"/>
    <property type="project" value="InterPro"/>
</dbReference>
<dbReference type="CDD" id="cd00063">
    <property type="entry name" value="FN3"/>
    <property type="match status" value="1"/>
</dbReference>
<dbReference type="Pfam" id="PF00754">
    <property type="entry name" value="F5_F8_type_C"/>
    <property type="match status" value="1"/>
</dbReference>
<dbReference type="InterPro" id="IPR000421">
    <property type="entry name" value="FA58C"/>
</dbReference>
<dbReference type="GO" id="GO:0030246">
    <property type="term" value="F:carbohydrate binding"/>
    <property type="evidence" value="ECO:0007669"/>
    <property type="project" value="InterPro"/>
</dbReference>
<feature type="disulfide bond" evidence="1">
    <location>
        <begin position="360"/>
        <end position="370"/>
    </location>
</feature>
<dbReference type="Gene3D" id="3.10.250.10">
    <property type="entry name" value="SRCR-like domain"/>
    <property type="match status" value="1"/>
</dbReference>
<dbReference type="PROSITE" id="PS50853">
    <property type="entry name" value="FN3"/>
    <property type="match status" value="1"/>
</dbReference>
<organism evidence="2 3">
    <name type="scientific">Paramuricea clavata</name>
    <name type="common">Red gorgonian</name>
    <name type="synonym">Violescent sea-whip</name>
    <dbReference type="NCBI Taxonomy" id="317549"/>
    <lineage>
        <taxon>Eukaryota</taxon>
        <taxon>Metazoa</taxon>
        <taxon>Cnidaria</taxon>
        <taxon>Anthozoa</taxon>
        <taxon>Octocorallia</taxon>
        <taxon>Malacalcyonacea</taxon>
        <taxon>Plexauridae</taxon>
        <taxon>Paramuricea</taxon>
    </lineage>
</organism>
<keyword evidence="3" id="KW-1185">Reference proteome</keyword>
<dbReference type="Proteomes" id="UP001152795">
    <property type="component" value="Unassembled WGS sequence"/>
</dbReference>
<dbReference type="AlphaFoldDB" id="A0A6S7HVL2"/>
<evidence type="ECO:0000313" key="2">
    <source>
        <dbReference type="EMBL" id="CAB3997247.1"/>
    </source>
</evidence>
<dbReference type="OrthoDB" id="6509774at2759"/>
<dbReference type="PROSITE" id="PS50287">
    <property type="entry name" value="SRCR_2"/>
    <property type="match status" value="1"/>
</dbReference>
<dbReference type="Pfam" id="PF00530">
    <property type="entry name" value="SRCR"/>
    <property type="match status" value="1"/>
</dbReference>
<evidence type="ECO:0000256" key="1">
    <source>
        <dbReference type="PROSITE-ProRule" id="PRU00196"/>
    </source>
</evidence>
<gene>
    <name evidence="2" type="ORF">PACLA_8A039819</name>
</gene>
<accession>A0A6S7HVL2</accession>
<dbReference type="InterPro" id="IPR001190">
    <property type="entry name" value="SRCR"/>
</dbReference>
<dbReference type="InterPro" id="IPR003961">
    <property type="entry name" value="FN3_dom"/>
</dbReference>
<dbReference type="InterPro" id="IPR013783">
    <property type="entry name" value="Ig-like_fold"/>
</dbReference>
<dbReference type="SUPFAM" id="SSF56487">
    <property type="entry name" value="SRCR-like"/>
    <property type="match status" value="1"/>
</dbReference>
<comment type="caution">
    <text evidence="1">Lacks conserved residue(s) required for the propagation of feature annotation.</text>
</comment>
<reference evidence="2" key="1">
    <citation type="submission" date="2020-04" db="EMBL/GenBank/DDBJ databases">
        <authorList>
            <person name="Alioto T."/>
            <person name="Alioto T."/>
            <person name="Gomez Garrido J."/>
        </authorList>
    </citation>
    <scope>NUCLEOTIDE SEQUENCE</scope>
    <source>
        <strain evidence="2">A484AB</strain>
    </source>
</reference>
<name>A0A6S7HVL2_PARCT</name>
<dbReference type="PROSITE" id="PS50228">
    <property type="entry name" value="SUEL_LECTIN"/>
    <property type="match status" value="2"/>
</dbReference>
<dbReference type="Gene3D" id="2.60.40.10">
    <property type="entry name" value="Immunoglobulins"/>
    <property type="match status" value="1"/>
</dbReference>
<dbReference type="Gene3D" id="2.60.120.740">
    <property type="match status" value="2"/>
</dbReference>
<comment type="caution">
    <text evidence="2">The sequence shown here is derived from an EMBL/GenBank/DDBJ whole genome shotgun (WGS) entry which is preliminary data.</text>
</comment>